<sequence length="133" mass="15534">MDWYTGLYVSDDLKEKKDKIIDKIEHGAGTPGVYLITLPSNEKNLLDILSADQLLWPVMHRLCPVIVGMTHSYDEATEMAAAMILDAHKEVGAFRVEPYLRNRLRPDEDFAIHYPIRKRKPLWRMPFQRKRNV</sequence>
<keyword evidence="2" id="KW-1185">Reference proteome</keyword>
<evidence type="ECO:0000313" key="2">
    <source>
        <dbReference type="Proteomes" id="UP001652338"/>
    </source>
</evidence>
<accession>A0ABT2SH57</accession>
<evidence type="ECO:0000313" key="1">
    <source>
        <dbReference type="EMBL" id="MCU6723832.1"/>
    </source>
</evidence>
<organism evidence="1 2">
    <name type="scientific">Muricoprocola aceti</name>
    <dbReference type="NCBI Taxonomy" id="2981772"/>
    <lineage>
        <taxon>Bacteria</taxon>
        <taxon>Bacillati</taxon>
        <taxon>Bacillota</taxon>
        <taxon>Clostridia</taxon>
        <taxon>Lachnospirales</taxon>
        <taxon>Lachnospiraceae</taxon>
        <taxon>Muricoprocola</taxon>
    </lineage>
</organism>
<comment type="caution">
    <text evidence="1">The sequence shown here is derived from an EMBL/GenBank/DDBJ whole genome shotgun (WGS) entry which is preliminary data.</text>
</comment>
<protein>
    <submittedName>
        <fullName evidence="1">Uncharacterized protein</fullName>
    </submittedName>
</protein>
<dbReference type="Proteomes" id="UP001652338">
    <property type="component" value="Unassembled WGS sequence"/>
</dbReference>
<reference evidence="1 2" key="1">
    <citation type="journal article" date="2021" name="ISME Commun">
        <title>Automated analysis of genomic sequences facilitates high-throughput and comprehensive description of bacteria.</title>
        <authorList>
            <person name="Hitch T.C.A."/>
        </authorList>
    </citation>
    <scope>NUCLEOTIDE SEQUENCE [LARGE SCALE GENOMIC DNA]</scope>
    <source>
        <strain evidence="1 2">Sanger_29</strain>
    </source>
</reference>
<proteinExistence type="predicted"/>
<dbReference type="EMBL" id="JAOQKE010000001">
    <property type="protein sequence ID" value="MCU6723832.1"/>
    <property type="molecule type" value="Genomic_DNA"/>
</dbReference>
<gene>
    <name evidence="1" type="ORF">OCV47_00420</name>
</gene>
<name>A0ABT2SH57_9FIRM</name>
<dbReference type="RefSeq" id="WP_256296156.1">
    <property type="nucleotide sequence ID" value="NZ_JAOQKE010000001.1"/>
</dbReference>